<sequence>MNITRRRADTRRRLAGLAVLVLLCGPARALDLPLPGSSEQTFDTVQDPGVYALPTGPWADDALPTRRIEGRIEVSSWRVPKSGLTSFQLLKPLRDALVAEGFEIVLDCAAAVCGGFDFRFATLVVPAPEMFVSLDDFRFVSAVGPEGGAVSVLTSRGPSDGYVQVIRAGQDVQAEITRDAPALARTSGAAIDPGDIPAALERDGHVTLSDLVFRSGSTDLGGDDIASLDALAQYLSDNPTRRILFVGHTDATGSLEANRGVSLRRAQAAVAYLRSRHDTDAGRIGAEGAGYLAPVASNLTAEGREANRRVEAVLISTE</sequence>
<dbReference type="RefSeq" id="WP_005859993.1">
    <property type="nucleotide sequence ID" value="NZ_AAYA01000008.1"/>
</dbReference>
<evidence type="ECO:0000256" key="1">
    <source>
        <dbReference type="ARBA" id="ARBA00004442"/>
    </source>
</evidence>
<keyword evidence="3" id="KW-0998">Cell outer membrane</keyword>
<dbReference type="GO" id="GO:0009279">
    <property type="term" value="C:cell outer membrane"/>
    <property type="evidence" value="ECO:0007669"/>
    <property type="project" value="UniProtKB-SubCell"/>
</dbReference>
<dbReference type="PROSITE" id="PS51123">
    <property type="entry name" value="OMPA_2"/>
    <property type="match status" value="1"/>
</dbReference>
<keyword evidence="2 4" id="KW-0472">Membrane</keyword>
<organism evidence="7 8">
    <name type="scientific">Sagittula stellata (strain ATCC 700073 / DSM 11524 / E-37)</name>
    <dbReference type="NCBI Taxonomy" id="388399"/>
    <lineage>
        <taxon>Bacteria</taxon>
        <taxon>Pseudomonadati</taxon>
        <taxon>Pseudomonadota</taxon>
        <taxon>Alphaproteobacteria</taxon>
        <taxon>Rhodobacterales</taxon>
        <taxon>Roseobacteraceae</taxon>
        <taxon>Sagittula</taxon>
    </lineage>
</organism>
<evidence type="ECO:0000256" key="3">
    <source>
        <dbReference type="ARBA" id="ARBA00023237"/>
    </source>
</evidence>
<dbReference type="AlphaFoldDB" id="A3K530"/>
<proteinExistence type="predicted"/>
<dbReference type="EMBL" id="AAYA01000008">
    <property type="protein sequence ID" value="EBA07631.1"/>
    <property type="molecule type" value="Genomic_DNA"/>
</dbReference>
<feature type="domain" description="OmpA-like" evidence="6">
    <location>
        <begin position="202"/>
        <end position="318"/>
    </location>
</feature>
<reference evidence="7 8" key="1">
    <citation type="submission" date="2006-06" db="EMBL/GenBank/DDBJ databases">
        <authorList>
            <person name="Moran M.A."/>
            <person name="Ferriera S."/>
            <person name="Johnson J."/>
            <person name="Kravitz S."/>
            <person name="Beeson K."/>
            <person name="Sutton G."/>
            <person name="Rogers Y.-H."/>
            <person name="Friedman R."/>
            <person name="Frazier M."/>
            <person name="Venter J.C."/>
        </authorList>
    </citation>
    <scope>NUCLEOTIDE SEQUENCE [LARGE SCALE GENOMIC DNA]</scope>
    <source>
        <strain evidence="7 8">E-37</strain>
    </source>
</reference>
<dbReference type="InterPro" id="IPR006665">
    <property type="entry name" value="OmpA-like"/>
</dbReference>
<protein>
    <submittedName>
        <fullName evidence="7">OmpA domain protein</fullName>
    </submittedName>
</protein>
<keyword evidence="8" id="KW-1185">Reference proteome</keyword>
<dbReference type="SUPFAM" id="SSF103088">
    <property type="entry name" value="OmpA-like"/>
    <property type="match status" value="1"/>
</dbReference>
<keyword evidence="5" id="KW-0732">Signal</keyword>
<dbReference type="PRINTS" id="PR01021">
    <property type="entry name" value="OMPADOMAIN"/>
</dbReference>
<dbReference type="InterPro" id="IPR036737">
    <property type="entry name" value="OmpA-like_sf"/>
</dbReference>
<name>A3K530_SAGS3</name>
<feature type="chain" id="PRO_5002655034" evidence="5">
    <location>
        <begin position="30"/>
        <end position="318"/>
    </location>
</feature>
<evidence type="ECO:0000259" key="6">
    <source>
        <dbReference type="PROSITE" id="PS51123"/>
    </source>
</evidence>
<dbReference type="InterPro" id="IPR006664">
    <property type="entry name" value="OMP_bac"/>
</dbReference>
<dbReference type="PANTHER" id="PTHR30329:SF21">
    <property type="entry name" value="LIPOPROTEIN YIAD-RELATED"/>
    <property type="match status" value="1"/>
</dbReference>
<dbReference type="OrthoDB" id="9792021at2"/>
<dbReference type="eggNOG" id="COG2885">
    <property type="taxonomic scope" value="Bacteria"/>
</dbReference>
<evidence type="ECO:0000313" key="7">
    <source>
        <dbReference type="EMBL" id="EBA07631.1"/>
    </source>
</evidence>
<comment type="subcellular location">
    <subcellularLocation>
        <location evidence="1">Cell outer membrane</location>
    </subcellularLocation>
</comment>
<evidence type="ECO:0000256" key="4">
    <source>
        <dbReference type="PROSITE-ProRule" id="PRU00473"/>
    </source>
</evidence>
<comment type="caution">
    <text evidence="7">The sequence shown here is derived from an EMBL/GenBank/DDBJ whole genome shotgun (WGS) entry which is preliminary data.</text>
</comment>
<dbReference type="InterPro" id="IPR050330">
    <property type="entry name" value="Bact_OuterMem_StrucFunc"/>
</dbReference>
<accession>A3K530</accession>
<dbReference type="PANTHER" id="PTHR30329">
    <property type="entry name" value="STATOR ELEMENT OF FLAGELLAR MOTOR COMPLEX"/>
    <property type="match status" value="1"/>
</dbReference>
<dbReference type="CDD" id="cd07185">
    <property type="entry name" value="OmpA_C-like"/>
    <property type="match status" value="1"/>
</dbReference>
<evidence type="ECO:0000256" key="5">
    <source>
        <dbReference type="SAM" id="SignalP"/>
    </source>
</evidence>
<dbReference type="Gene3D" id="3.30.1330.60">
    <property type="entry name" value="OmpA-like domain"/>
    <property type="match status" value="1"/>
</dbReference>
<evidence type="ECO:0000313" key="8">
    <source>
        <dbReference type="Proteomes" id="UP000005713"/>
    </source>
</evidence>
<dbReference type="Pfam" id="PF00691">
    <property type="entry name" value="OmpA"/>
    <property type="match status" value="1"/>
</dbReference>
<feature type="signal peptide" evidence="5">
    <location>
        <begin position="1"/>
        <end position="29"/>
    </location>
</feature>
<gene>
    <name evidence="7" type="ORF">SSE37_13633</name>
</gene>
<dbReference type="Proteomes" id="UP000005713">
    <property type="component" value="Unassembled WGS sequence"/>
</dbReference>
<evidence type="ECO:0000256" key="2">
    <source>
        <dbReference type="ARBA" id="ARBA00023136"/>
    </source>
</evidence>